<reference evidence="2 3" key="1">
    <citation type="submission" date="2024-06" db="EMBL/GenBank/DDBJ databases">
        <title>Genomic Encyclopedia of Type Strains, Phase V (KMG-V): Genome sequencing to study the core and pangenomes of soil and plant-associated prokaryotes.</title>
        <authorList>
            <person name="Whitman W."/>
        </authorList>
    </citation>
    <scope>NUCLEOTIDE SEQUENCE [LARGE SCALE GENOMIC DNA]</scope>
    <source>
        <strain evidence="2 3">NE40</strain>
    </source>
</reference>
<comment type="caution">
    <text evidence="2">The sequence shown here is derived from an EMBL/GenBank/DDBJ whole genome shotgun (WGS) entry which is preliminary data.</text>
</comment>
<dbReference type="Proteomes" id="UP001549366">
    <property type="component" value="Unassembled WGS sequence"/>
</dbReference>
<proteinExistence type="predicted"/>
<accession>A0ABV2SLT1</accession>
<sequence>MESLNMVNVITGYGADAYNKIASFSQSVCDSGTNAYNSVMGNVSYAGAKNYLYNNGSSCYETLKNTAATLYSRTVTDYVPAAEKGFSDLQRISTAFGEKVRKNAPESLQSAFVPSQRTGMSAAVMTVAALPFAVPYLENQFTSYSCGRELSRQKQLQQKVMTDAAEQTPEEAINSLGQRSEKLNEAINGRKAILNRSCFSLWNLGKTLLVAGSSFVLAPYVTGAQLGVYAATGLAHMVYRNVSNTSQTRSQVAELESMKTNIDQARADKGTLQRSQEEAVRLTEENAKVTAEKGKITEERAVILDQLNNERVALHDAIRQLDNEKKQLQDRVDEQTGLLTNPDVVSLMATHKVVEKLGDNAQKIAEAEQRLNEKRQERANLIAEKDETQAAMRARMDELTRQLGALN</sequence>
<organism evidence="2 3">
    <name type="scientific">Endozoicomonas lisbonensis</name>
    <dbReference type="NCBI Taxonomy" id="3120522"/>
    <lineage>
        <taxon>Bacteria</taxon>
        <taxon>Pseudomonadati</taxon>
        <taxon>Pseudomonadota</taxon>
        <taxon>Gammaproteobacteria</taxon>
        <taxon>Oceanospirillales</taxon>
        <taxon>Endozoicomonadaceae</taxon>
        <taxon>Endozoicomonas</taxon>
    </lineage>
</organism>
<protein>
    <submittedName>
        <fullName evidence="2">Uncharacterized protein</fullName>
    </submittedName>
</protein>
<dbReference type="RefSeq" id="WP_354008176.1">
    <property type="nucleotide sequence ID" value="NZ_JBEWTA010000001.1"/>
</dbReference>
<gene>
    <name evidence="2" type="ORF">V5J35_003261</name>
</gene>
<evidence type="ECO:0000256" key="1">
    <source>
        <dbReference type="SAM" id="Coils"/>
    </source>
</evidence>
<keyword evidence="1" id="KW-0175">Coiled coil</keyword>
<feature type="coiled-coil region" evidence="1">
    <location>
        <begin position="255"/>
        <end position="402"/>
    </location>
</feature>
<name>A0ABV2SLT1_9GAMM</name>
<evidence type="ECO:0000313" key="3">
    <source>
        <dbReference type="Proteomes" id="UP001549366"/>
    </source>
</evidence>
<dbReference type="EMBL" id="JBEWTB010000002">
    <property type="protein sequence ID" value="MET4758069.1"/>
    <property type="molecule type" value="Genomic_DNA"/>
</dbReference>
<keyword evidence="3" id="KW-1185">Reference proteome</keyword>
<evidence type="ECO:0000313" key="2">
    <source>
        <dbReference type="EMBL" id="MET4758069.1"/>
    </source>
</evidence>